<comment type="similarity">
    <text evidence="1">Belongs to the LysR transcriptional regulatory family.</text>
</comment>
<evidence type="ECO:0000256" key="3">
    <source>
        <dbReference type="ARBA" id="ARBA00023125"/>
    </source>
</evidence>
<proteinExistence type="inferred from homology"/>
<accession>G8P0I5</accession>
<dbReference type="AlphaFoldDB" id="G8P0I5"/>
<name>G8P0I5_GRAMM</name>
<keyword evidence="4" id="KW-0804">Transcription</keyword>
<dbReference type="GO" id="GO:0003677">
    <property type="term" value="F:DNA binding"/>
    <property type="evidence" value="ECO:0007669"/>
    <property type="project" value="UniProtKB-KW"/>
</dbReference>
<evidence type="ECO:0000256" key="4">
    <source>
        <dbReference type="ARBA" id="ARBA00023163"/>
    </source>
</evidence>
<dbReference type="PANTHER" id="PTHR30346:SF0">
    <property type="entry name" value="HCA OPERON TRANSCRIPTIONAL ACTIVATOR HCAR"/>
    <property type="match status" value="1"/>
</dbReference>
<keyword evidence="2" id="KW-0805">Transcription regulation</keyword>
<evidence type="ECO:0000259" key="6">
    <source>
        <dbReference type="PROSITE" id="PS50931"/>
    </source>
</evidence>
<dbReference type="InterPro" id="IPR036390">
    <property type="entry name" value="WH_DNA-bd_sf"/>
</dbReference>
<gene>
    <name evidence="7" type="ordered locus">AciX8_3789</name>
</gene>
<dbReference type="PROSITE" id="PS50931">
    <property type="entry name" value="HTH_LYSR"/>
    <property type="match status" value="1"/>
</dbReference>
<keyword evidence="3" id="KW-0238">DNA-binding</keyword>
<protein>
    <submittedName>
        <fullName evidence="7">Transcriptional regulator, LysR family</fullName>
    </submittedName>
</protein>
<dbReference type="Gene3D" id="1.10.10.10">
    <property type="entry name" value="Winged helix-like DNA-binding domain superfamily/Winged helix DNA-binding domain"/>
    <property type="match status" value="1"/>
</dbReference>
<dbReference type="GO" id="GO:0032993">
    <property type="term" value="C:protein-DNA complex"/>
    <property type="evidence" value="ECO:0007669"/>
    <property type="project" value="TreeGrafter"/>
</dbReference>
<dbReference type="KEGG" id="gma:AciX8_3789"/>
<dbReference type="eggNOG" id="COG0583">
    <property type="taxonomic scope" value="Bacteria"/>
</dbReference>
<sequence length="389" mass="43706">MTDFPQVGNAVICSFEVGPSALLLVEQCAMYEWAELRHFRYLLTILEKQGFRAAAEELRTAQPNLSVQARQFQENASVRLFRKMKGGRIRPTDTGVAFKVLARLLLETRDEVIDALIAIERGEIRSVRFGCTPLVEQGLFRTFCDLHKEILPICPVRPTHGDTAHLAEEIISGTVDAAFVTLPLCHPDLHIEELRRDRLVVCLRRDDPLAAKASLQATELQGNLAVLYHPQRHPDAHERLQELLRDAGVQLEDYSCASHPSEIQTLVKGGHGLALIREGTTLDEELTTRPIAGVDWTVDTALIYHKVRHPKTVPILVKRLMKHLSQNGKEMVKMVTNDQSTPVQAYVAKGKRPSRRATDGPIQMTLLGQKLKHQREIERGDTSELSPDK</sequence>
<feature type="compositionally biased region" description="Basic and acidic residues" evidence="5">
    <location>
        <begin position="374"/>
        <end position="389"/>
    </location>
</feature>
<evidence type="ECO:0000313" key="7">
    <source>
        <dbReference type="EMBL" id="AEU38073.1"/>
    </source>
</evidence>
<feature type="region of interest" description="Disordered" evidence="5">
    <location>
        <begin position="369"/>
        <end position="389"/>
    </location>
</feature>
<dbReference type="InterPro" id="IPR000847">
    <property type="entry name" value="LysR_HTH_N"/>
</dbReference>
<dbReference type="EMBL" id="CP003130">
    <property type="protein sequence ID" value="AEU38073.1"/>
    <property type="molecule type" value="Genomic_DNA"/>
</dbReference>
<dbReference type="Proteomes" id="UP000007113">
    <property type="component" value="Chromosome"/>
</dbReference>
<dbReference type="Pfam" id="PF00126">
    <property type="entry name" value="HTH_1"/>
    <property type="match status" value="1"/>
</dbReference>
<dbReference type="Gene3D" id="3.40.190.10">
    <property type="entry name" value="Periplasmic binding protein-like II"/>
    <property type="match status" value="2"/>
</dbReference>
<dbReference type="InterPro" id="IPR036388">
    <property type="entry name" value="WH-like_DNA-bd_sf"/>
</dbReference>
<reference evidence="7 8" key="1">
    <citation type="submission" date="2011-11" db="EMBL/GenBank/DDBJ databases">
        <title>Complete sequence of Granulicella mallensis MP5ACTX8.</title>
        <authorList>
            <consortium name="US DOE Joint Genome Institute"/>
            <person name="Lucas S."/>
            <person name="Copeland A."/>
            <person name="Lapidus A."/>
            <person name="Cheng J.-F."/>
            <person name="Goodwin L."/>
            <person name="Pitluck S."/>
            <person name="Peters L."/>
            <person name="Lu M."/>
            <person name="Detter J.C."/>
            <person name="Han C."/>
            <person name="Tapia R."/>
            <person name="Land M."/>
            <person name="Hauser L."/>
            <person name="Kyrpides N."/>
            <person name="Ivanova N."/>
            <person name="Mikhailova N."/>
            <person name="Pagani I."/>
            <person name="Rawat S."/>
            <person name="Mannisto M."/>
            <person name="Haggblom M."/>
            <person name="Woyke T."/>
        </authorList>
    </citation>
    <scope>NUCLEOTIDE SEQUENCE [LARGE SCALE GENOMIC DNA]</scope>
    <source>
        <strain evidence="8">ATCC BAA-1857 / DSM 23137 / MP5ACTX8</strain>
    </source>
</reference>
<feature type="domain" description="HTH lysR-type" evidence="6">
    <location>
        <begin position="35"/>
        <end position="92"/>
    </location>
</feature>
<evidence type="ECO:0000256" key="1">
    <source>
        <dbReference type="ARBA" id="ARBA00009437"/>
    </source>
</evidence>
<dbReference type="GO" id="GO:0003700">
    <property type="term" value="F:DNA-binding transcription factor activity"/>
    <property type="evidence" value="ECO:0007669"/>
    <property type="project" value="InterPro"/>
</dbReference>
<evidence type="ECO:0000256" key="2">
    <source>
        <dbReference type="ARBA" id="ARBA00023015"/>
    </source>
</evidence>
<dbReference type="STRING" id="682795.AciX8_3789"/>
<evidence type="ECO:0000256" key="5">
    <source>
        <dbReference type="SAM" id="MobiDB-lite"/>
    </source>
</evidence>
<evidence type="ECO:0000313" key="8">
    <source>
        <dbReference type="Proteomes" id="UP000007113"/>
    </source>
</evidence>
<dbReference type="InterPro" id="IPR005119">
    <property type="entry name" value="LysR_subst-bd"/>
</dbReference>
<dbReference type="SUPFAM" id="SSF46785">
    <property type="entry name" value="Winged helix' DNA-binding domain"/>
    <property type="match status" value="1"/>
</dbReference>
<keyword evidence="8" id="KW-1185">Reference proteome</keyword>
<dbReference type="SUPFAM" id="SSF53850">
    <property type="entry name" value="Periplasmic binding protein-like II"/>
    <property type="match status" value="1"/>
</dbReference>
<dbReference type="PANTHER" id="PTHR30346">
    <property type="entry name" value="TRANSCRIPTIONAL DUAL REGULATOR HCAR-RELATED"/>
    <property type="match status" value="1"/>
</dbReference>
<dbReference type="Pfam" id="PF03466">
    <property type="entry name" value="LysR_substrate"/>
    <property type="match status" value="1"/>
</dbReference>
<organism evidence="7 8">
    <name type="scientific">Granulicella mallensis (strain ATCC BAA-1857 / DSM 23137 / MP5ACTX8)</name>
    <dbReference type="NCBI Taxonomy" id="682795"/>
    <lineage>
        <taxon>Bacteria</taxon>
        <taxon>Pseudomonadati</taxon>
        <taxon>Acidobacteriota</taxon>
        <taxon>Terriglobia</taxon>
        <taxon>Terriglobales</taxon>
        <taxon>Acidobacteriaceae</taxon>
        <taxon>Granulicella</taxon>
    </lineage>
</organism>
<dbReference type="HOGENOM" id="CLU_039613_6_4_0"/>